<gene>
    <name evidence="2" type="ORF">SAMN04490239_1516</name>
</gene>
<evidence type="ECO:0000313" key="2">
    <source>
        <dbReference type="EMBL" id="SEB75333.1"/>
    </source>
</evidence>
<feature type="region of interest" description="Disordered" evidence="1">
    <location>
        <begin position="1"/>
        <end position="21"/>
    </location>
</feature>
<reference evidence="3" key="1">
    <citation type="submission" date="2016-10" db="EMBL/GenBank/DDBJ databases">
        <authorList>
            <person name="Varghese N."/>
            <person name="Submissions S."/>
        </authorList>
    </citation>
    <scope>NUCLEOTIDE SEQUENCE [LARGE SCALE GENOMIC DNA]</scope>
    <source>
        <strain evidence="3">DSM 44498</strain>
    </source>
</reference>
<dbReference type="EMBL" id="FNSV01000005">
    <property type="protein sequence ID" value="SEB75333.1"/>
    <property type="molecule type" value="Genomic_DNA"/>
</dbReference>
<dbReference type="Proteomes" id="UP000183561">
    <property type="component" value="Unassembled WGS sequence"/>
</dbReference>
<evidence type="ECO:0000256" key="1">
    <source>
        <dbReference type="SAM" id="MobiDB-lite"/>
    </source>
</evidence>
<proteinExistence type="predicted"/>
<protein>
    <submittedName>
        <fullName evidence="2">Uncharacterized protein</fullName>
    </submittedName>
</protein>
<evidence type="ECO:0000313" key="3">
    <source>
        <dbReference type="Proteomes" id="UP000183561"/>
    </source>
</evidence>
<name>A0A1H4LXA0_9NOCA</name>
<dbReference type="RefSeq" id="WP_167372143.1">
    <property type="nucleotide sequence ID" value="NZ_FNSV01000005.1"/>
</dbReference>
<dbReference type="AlphaFoldDB" id="A0A1H4LXA0"/>
<accession>A0A1H4LXA0</accession>
<sequence length="48" mass="5249">MNTPTTPATATTGVHGTPHHTAISTEEIKARIEAMFADDRPDQHHQAR</sequence>
<organism evidence="2 3">
    <name type="scientific">Rhodococcus koreensis</name>
    <dbReference type="NCBI Taxonomy" id="99653"/>
    <lineage>
        <taxon>Bacteria</taxon>
        <taxon>Bacillati</taxon>
        <taxon>Actinomycetota</taxon>
        <taxon>Actinomycetes</taxon>
        <taxon>Mycobacteriales</taxon>
        <taxon>Nocardiaceae</taxon>
        <taxon>Rhodococcus</taxon>
    </lineage>
</organism>
<keyword evidence="3" id="KW-1185">Reference proteome</keyword>